<evidence type="ECO:0000256" key="3">
    <source>
        <dbReference type="ARBA" id="ARBA00022679"/>
    </source>
</evidence>
<reference evidence="8" key="1">
    <citation type="submission" date="2016-04" db="EMBL/GenBank/DDBJ databases">
        <authorList>
            <person name="Chen L."/>
            <person name="Zhuang W."/>
            <person name="Wang G."/>
        </authorList>
    </citation>
    <scope>NUCLEOTIDE SEQUENCE [LARGE SCALE GENOMIC DNA]</scope>
    <source>
        <strain evidence="8">208</strain>
    </source>
</reference>
<gene>
    <name evidence="7" type="ORF">A4R26_16365</name>
</gene>
<evidence type="ECO:0000256" key="2">
    <source>
        <dbReference type="ARBA" id="ARBA00012438"/>
    </source>
</evidence>
<keyword evidence="4" id="KW-0418">Kinase</keyword>
<feature type="domain" description="Histidine kinase" evidence="6">
    <location>
        <begin position="59"/>
        <end position="205"/>
    </location>
</feature>
<proteinExistence type="predicted"/>
<dbReference type="SUPFAM" id="SSF55874">
    <property type="entry name" value="ATPase domain of HSP90 chaperone/DNA topoisomerase II/histidine kinase"/>
    <property type="match status" value="1"/>
</dbReference>
<dbReference type="STRING" id="550983.A4R26_16365"/>
<dbReference type="Pfam" id="PF02518">
    <property type="entry name" value="HATPase_c"/>
    <property type="match status" value="1"/>
</dbReference>
<evidence type="ECO:0000313" key="7">
    <source>
        <dbReference type="EMBL" id="OQP64619.1"/>
    </source>
</evidence>
<dbReference type="Gene3D" id="3.30.565.10">
    <property type="entry name" value="Histidine kinase-like ATPase, C-terminal domain"/>
    <property type="match status" value="1"/>
</dbReference>
<protein>
    <recommendedName>
        <fullName evidence="2">histidine kinase</fullName>
        <ecNumber evidence="2">2.7.13.3</ecNumber>
    </recommendedName>
</protein>
<evidence type="ECO:0000256" key="5">
    <source>
        <dbReference type="ARBA" id="ARBA00023012"/>
    </source>
</evidence>
<evidence type="ECO:0000259" key="6">
    <source>
        <dbReference type="PROSITE" id="PS50109"/>
    </source>
</evidence>
<dbReference type="Proteomes" id="UP000192276">
    <property type="component" value="Unassembled WGS sequence"/>
</dbReference>
<dbReference type="PROSITE" id="PS50109">
    <property type="entry name" value="HIS_KIN"/>
    <property type="match status" value="1"/>
</dbReference>
<dbReference type="InterPro" id="IPR050482">
    <property type="entry name" value="Sensor_HK_TwoCompSys"/>
</dbReference>
<dbReference type="EC" id="2.7.13.3" evidence="2"/>
<dbReference type="AlphaFoldDB" id="A0A1V9G1U9"/>
<accession>A0A1V9G1U9</accession>
<dbReference type="CDD" id="cd16917">
    <property type="entry name" value="HATPase_UhpB-NarQ-NarX-like"/>
    <property type="match status" value="1"/>
</dbReference>
<dbReference type="RefSeq" id="WP_081163610.1">
    <property type="nucleotide sequence ID" value="NZ_LWBP01000089.1"/>
</dbReference>
<dbReference type="InterPro" id="IPR036890">
    <property type="entry name" value="HATPase_C_sf"/>
</dbReference>
<dbReference type="InterPro" id="IPR003594">
    <property type="entry name" value="HATPase_dom"/>
</dbReference>
<evidence type="ECO:0000313" key="8">
    <source>
        <dbReference type="Proteomes" id="UP000192276"/>
    </source>
</evidence>
<dbReference type="PANTHER" id="PTHR24421">
    <property type="entry name" value="NITRATE/NITRITE SENSOR PROTEIN NARX-RELATED"/>
    <property type="match status" value="1"/>
</dbReference>
<name>A0A1V9G1U9_9BACT</name>
<comment type="catalytic activity">
    <reaction evidence="1">
        <text>ATP + protein L-histidine = ADP + protein N-phospho-L-histidine.</text>
        <dbReference type="EC" id="2.7.13.3"/>
    </reaction>
</comment>
<sequence>MHVTDQIDILIVEDNPADVFVLKKMLNASALLYLEHAKTHIEVRDEMIAKSLAVITLAVEEIRKLSRQLIVSDVMDIGLKKAIREMIANIQLVKKIDISLSMENFPEKKLDENIKIAVYRIIQEQLTNILKHAAASSVLLLLHKEGKLVTLESTDNGIGFDPTQHRKGVGITNITSRASLFDGEVTIDSAPGKGCKLKVTLQTKN</sequence>
<evidence type="ECO:0000256" key="1">
    <source>
        <dbReference type="ARBA" id="ARBA00000085"/>
    </source>
</evidence>
<keyword evidence="8" id="KW-1185">Reference proteome</keyword>
<dbReference type="InterPro" id="IPR005467">
    <property type="entry name" value="His_kinase_dom"/>
</dbReference>
<comment type="caution">
    <text evidence="7">The sequence shown here is derived from an EMBL/GenBank/DDBJ whole genome shotgun (WGS) entry which is preliminary data.</text>
</comment>
<keyword evidence="3" id="KW-0808">Transferase</keyword>
<organism evidence="7 8">
    <name type="scientific">Niastella populi</name>
    <dbReference type="NCBI Taxonomy" id="550983"/>
    <lineage>
        <taxon>Bacteria</taxon>
        <taxon>Pseudomonadati</taxon>
        <taxon>Bacteroidota</taxon>
        <taxon>Chitinophagia</taxon>
        <taxon>Chitinophagales</taxon>
        <taxon>Chitinophagaceae</taxon>
        <taxon>Niastella</taxon>
    </lineage>
</organism>
<dbReference type="GO" id="GO:0000160">
    <property type="term" value="P:phosphorelay signal transduction system"/>
    <property type="evidence" value="ECO:0007669"/>
    <property type="project" value="UniProtKB-KW"/>
</dbReference>
<dbReference type="PANTHER" id="PTHR24421:SF10">
    <property type="entry name" value="NITRATE_NITRITE SENSOR PROTEIN NARQ"/>
    <property type="match status" value="1"/>
</dbReference>
<evidence type="ECO:0000256" key="4">
    <source>
        <dbReference type="ARBA" id="ARBA00022777"/>
    </source>
</evidence>
<dbReference type="OrthoDB" id="9760839at2"/>
<dbReference type="GO" id="GO:0004673">
    <property type="term" value="F:protein histidine kinase activity"/>
    <property type="evidence" value="ECO:0007669"/>
    <property type="project" value="UniProtKB-EC"/>
</dbReference>
<dbReference type="EMBL" id="LWBP01000089">
    <property type="protein sequence ID" value="OQP64619.1"/>
    <property type="molecule type" value="Genomic_DNA"/>
</dbReference>
<keyword evidence="5" id="KW-0902">Two-component regulatory system</keyword>